<evidence type="ECO:0000256" key="1">
    <source>
        <dbReference type="SAM" id="MobiDB-lite"/>
    </source>
</evidence>
<evidence type="ECO:0000313" key="3">
    <source>
        <dbReference type="Proteomes" id="UP001292094"/>
    </source>
</evidence>
<gene>
    <name evidence="2" type="ORF">Pmani_035004</name>
</gene>
<protein>
    <submittedName>
        <fullName evidence="2">Uncharacterized protein</fullName>
    </submittedName>
</protein>
<dbReference type="EMBL" id="JAWZYT010004898">
    <property type="protein sequence ID" value="KAK4292208.1"/>
    <property type="molecule type" value="Genomic_DNA"/>
</dbReference>
<organism evidence="2 3">
    <name type="scientific">Petrolisthes manimaculis</name>
    <dbReference type="NCBI Taxonomy" id="1843537"/>
    <lineage>
        <taxon>Eukaryota</taxon>
        <taxon>Metazoa</taxon>
        <taxon>Ecdysozoa</taxon>
        <taxon>Arthropoda</taxon>
        <taxon>Crustacea</taxon>
        <taxon>Multicrustacea</taxon>
        <taxon>Malacostraca</taxon>
        <taxon>Eumalacostraca</taxon>
        <taxon>Eucarida</taxon>
        <taxon>Decapoda</taxon>
        <taxon>Pleocyemata</taxon>
        <taxon>Anomura</taxon>
        <taxon>Galatheoidea</taxon>
        <taxon>Porcellanidae</taxon>
        <taxon>Petrolisthes</taxon>
    </lineage>
</organism>
<dbReference type="AlphaFoldDB" id="A0AAE1NMI8"/>
<keyword evidence="3" id="KW-1185">Reference proteome</keyword>
<accession>A0AAE1NMI8</accession>
<sequence>MIRDETQGTSLRSPDQAPRTLRYNPLTNLHPVRASSHGTLSGERERGASDCPQPASHFLPPFLAFLHHPGDLLVVTADIPWRLLHHTLPSTSHDNTVHST</sequence>
<feature type="region of interest" description="Disordered" evidence="1">
    <location>
        <begin position="1"/>
        <end position="53"/>
    </location>
</feature>
<reference evidence="2" key="1">
    <citation type="submission" date="2023-11" db="EMBL/GenBank/DDBJ databases">
        <title>Genome assemblies of two species of porcelain crab, Petrolisthes cinctipes and Petrolisthes manimaculis (Anomura: Porcellanidae).</title>
        <authorList>
            <person name="Angst P."/>
        </authorList>
    </citation>
    <scope>NUCLEOTIDE SEQUENCE</scope>
    <source>
        <strain evidence="2">PB745_02</strain>
        <tissue evidence="2">Gill</tissue>
    </source>
</reference>
<comment type="caution">
    <text evidence="2">The sequence shown here is derived from an EMBL/GenBank/DDBJ whole genome shotgun (WGS) entry which is preliminary data.</text>
</comment>
<proteinExistence type="predicted"/>
<dbReference type="Proteomes" id="UP001292094">
    <property type="component" value="Unassembled WGS sequence"/>
</dbReference>
<name>A0AAE1NMI8_9EUCA</name>
<evidence type="ECO:0000313" key="2">
    <source>
        <dbReference type="EMBL" id="KAK4292208.1"/>
    </source>
</evidence>